<evidence type="ECO:0000256" key="2">
    <source>
        <dbReference type="SAM" id="SignalP"/>
    </source>
</evidence>
<protein>
    <submittedName>
        <fullName evidence="3">Uncharacterized protein</fullName>
    </submittedName>
</protein>
<evidence type="ECO:0000313" key="3">
    <source>
        <dbReference type="EMBL" id="SMB97476.1"/>
    </source>
</evidence>
<evidence type="ECO:0000256" key="1">
    <source>
        <dbReference type="SAM" id="Phobius"/>
    </source>
</evidence>
<dbReference type="STRING" id="645990.SAMN00120144_0427"/>
<dbReference type="AlphaFoldDB" id="A0A1W1VVW4"/>
<name>A0A1W1VVW4_9BACT</name>
<dbReference type="RefSeq" id="WP_084446530.1">
    <property type="nucleotide sequence ID" value="NZ_FWWW01000075.1"/>
</dbReference>
<evidence type="ECO:0000313" key="4">
    <source>
        <dbReference type="Proteomes" id="UP000192266"/>
    </source>
</evidence>
<feature type="transmembrane region" description="Helical" evidence="1">
    <location>
        <begin position="51"/>
        <end position="74"/>
    </location>
</feature>
<dbReference type="Proteomes" id="UP000192266">
    <property type="component" value="Unassembled WGS sequence"/>
</dbReference>
<feature type="chain" id="PRO_5012009168" evidence="2">
    <location>
        <begin position="28"/>
        <end position="83"/>
    </location>
</feature>
<reference evidence="3 4" key="1">
    <citation type="submission" date="2017-04" db="EMBL/GenBank/DDBJ databases">
        <authorList>
            <person name="Afonso C.L."/>
            <person name="Miller P.J."/>
            <person name="Scott M.A."/>
            <person name="Spackman E."/>
            <person name="Goraichik I."/>
            <person name="Dimitrov K.M."/>
            <person name="Suarez D.L."/>
            <person name="Swayne D.E."/>
        </authorList>
    </citation>
    <scope>NUCLEOTIDE SEQUENCE [LARGE SCALE GENOMIC DNA]</scope>
    <source>
        <strain evidence="3 4">DSM 11622</strain>
    </source>
</reference>
<dbReference type="OrthoDB" id="678747at2"/>
<gene>
    <name evidence="3" type="ORF">SAMN00120144_0427</name>
</gene>
<keyword evidence="2" id="KW-0732">Signal</keyword>
<keyword evidence="1" id="KW-0812">Transmembrane</keyword>
<proteinExistence type="predicted"/>
<keyword evidence="1" id="KW-1133">Transmembrane helix</keyword>
<feature type="signal peptide" evidence="2">
    <location>
        <begin position="1"/>
        <end position="27"/>
    </location>
</feature>
<organism evidence="3 4">
    <name type="scientific">Hymenobacter roseosalivarius DSM 11622</name>
    <dbReference type="NCBI Taxonomy" id="645990"/>
    <lineage>
        <taxon>Bacteria</taxon>
        <taxon>Pseudomonadati</taxon>
        <taxon>Bacteroidota</taxon>
        <taxon>Cytophagia</taxon>
        <taxon>Cytophagales</taxon>
        <taxon>Hymenobacteraceae</taxon>
        <taxon>Hymenobacter</taxon>
    </lineage>
</organism>
<keyword evidence="1" id="KW-0472">Membrane</keyword>
<sequence length="83" mass="9032">MKKAAIIGLFTFLFGLLLCVAPISAQAQCSMCKTQVESARGGKDEYDASGLNKGILMLMTVPYVLMGVVGFIWYRHSQAKKQG</sequence>
<dbReference type="EMBL" id="FWWW01000075">
    <property type="protein sequence ID" value="SMB97476.1"/>
    <property type="molecule type" value="Genomic_DNA"/>
</dbReference>
<keyword evidence="4" id="KW-1185">Reference proteome</keyword>
<accession>A0A1W1VVW4</accession>